<evidence type="ECO:0000256" key="5">
    <source>
        <dbReference type="ARBA" id="ARBA00022898"/>
    </source>
</evidence>
<dbReference type="PANTHER" id="PTHR11986:SF79">
    <property type="entry name" value="ACETYLORNITHINE AMINOTRANSFERASE, MITOCHONDRIAL"/>
    <property type="match status" value="1"/>
</dbReference>
<dbReference type="InterPro" id="IPR005814">
    <property type="entry name" value="Aminotrans_3"/>
</dbReference>
<dbReference type="AlphaFoldDB" id="A0A9D1Z8G4"/>
<comment type="caution">
    <text evidence="8">The sequence shown here is derived from an EMBL/GenBank/DDBJ whole genome shotgun (WGS) entry which is preliminary data.</text>
</comment>
<name>A0A9D1Z8G4_9FIRM</name>
<dbReference type="Gene3D" id="3.90.1150.10">
    <property type="entry name" value="Aspartate Aminotransferase, domain 1"/>
    <property type="match status" value="1"/>
</dbReference>
<dbReference type="NCBIfam" id="NF002325">
    <property type="entry name" value="PRK01278.1"/>
    <property type="match status" value="1"/>
</dbReference>
<dbReference type="PROSITE" id="PS00600">
    <property type="entry name" value="AA_TRANSFER_CLASS_3"/>
    <property type="match status" value="1"/>
</dbReference>
<dbReference type="InterPro" id="IPR004636">
    <property type="entry name" value="AcOrn/SuccOrn_fam"/>
</dbReference>
<dbReference type="GO" id="GO:0008483">
    <property type="term" value="F:transaminase activity"/>
    <property type="evidence" value="ECO:0007669"/>
    <property type="project" value="UniProtKB-KW"/>
</dbReference>
<dbReference type="Proteomes" id="UP000824135">
    <property type="component" value="Unassembled WGS sequence"/>
</dbReference>
<dbReference type="InterPro" id="IPR050103">
    <property type="entry name" value="Class-III_PLP-dep_AT"/>
</dbReference>
<keyword evidence="4" id="KW-0808">Transferase</keyword>
<comment type="pathway">
    <text evidence="6">Amino-acid biosynthesis.</text>
</comment>
<dbReference type="FunFam" id="3.40.640.10:FF:000004">
    <property type="entry name" value="Acetylornithine aminotransferase"/>
    <property type="match status" value="1"/>
</dbReference>
<organism evidence="8 9">
    <name type="scientific">Candidatus Borkfalkia excrementavium</name>
    <dbReference type="NCBI Taxonomy" id="2838505"/>
    <lineage>
        <taxon>Bacteria</taxon>
        <taxon>Bacillati</taxon>
        <taxon>Bacillota</taxon>
        <taxon>Clostridia</taxon>
        <taxon>Christensenellales</taxon>
        <taxon>Christensenellaceae</taxon>
        <taxon>Candidatus Borkfalkia</taxon>
    </lineage>
</organism>
<dbReference type="PANTHER" id="PTHR11986">
    <property type="entry name" value="AMINOTRANSFERASE CLASS III"/>
    <property type="match status" value="1"/>
</dbReference>
<dbReference type="GO" id="GO:0042802">
    <property type="term" value="F:identical protein binding"/>
    <property type="evidence" value="ECO:0007669"/>
    <property type="project" value="TreeGrafter"/>
</dbReference>
<dbReference type="SUPFAM" id="SSF53383">
    <property type="entry name" value="PLP-dependent transferases"/>
    <property type="match status" value="1"/>
</dbReference>
<keyword evidence="5 7" id="KW-0663">Pyridoxal phosphate</keyword>
<dbReference type="EMBL" id="DXCO01000035">
    <property type="protein sequence ID" value="HIY78412.1"/>
    <property type="molecule type" value="Genomic_DNA"/>
</dbReference>
<dbReference type="Pfam" id="PF00202">
    <property type="entry name" value="Aminotran_3"/>
    <property type="match status" value="1"/>
</dbReference>
<comment type="similarity">
    <text evidence="7">Belongs to the class-III pyridoxal-phosphate-dependent aminotransferase family.</text>
</comment>
<dbReference type="GO" id="GO:0030170">
    <property type="term" value="F:pyridoxal phosphate binding"/>
    <property type="evidence" value="ECO:0007669"/>
    <property type="project" value="InterPro"/>
</dbReference>
<evidence type="ECO:0000256" key="4">
    <source>
        <dbReference type="ARBA" id="ARBA00022679"/>
    </source>
</evidence>
<dbReference type="InterPro" id="IPR015424">
    <property type="entry name" value="PyrdxlP-dep_Trfase"/>
</dbReference>
<evidence type="ECO:0000313" key="9">
    <source>
        <dbReference type="Proteomes" id="UP000824135"/>
    </source>
</evidence>
<evidence type="ECO:0000256" key="2">
    <source>
        <dbReference type="ARBA" id="ARBA00022576"/>
    </source>
</evidence>
<protein>
    <submittedName>
        <fullName evidence="8">Acetylornithine/succinylornithine family transaminase</fullName>
    </submittedName>
</protein>
<sequence>MKFDELKEKDKKFIAGTYNRFSAEIFEGQGATLRSSDGREYIDFGSGIAVNSFGVNDEEWKNAVIEQLNRVQHACNLYYTRPQAELAEMLCKKTGAKKVFFSNSGAEANECAIKAARKYSFDRYGEGRFRIVTLKNSFHGRTLATLAATGQPAMHRCFKPMLEGFSYADPTFDGVRRQCGEGTCAVMLELIQGESGVNPLDAEEVKKIESFCKKRDILLIIDEVQTGNGRTGKLYAYEHYKISPDIVTTAKGLAGGLPLGATMFFDKTENAFSAGDHGSTFGGNPVVCAGALSILKRLDEKLLLEVQGKGAYMTTHLSRIKNVVRVTGMGLMLGLEITKNARDIAEKCLERGLIVLTAKDKLRLLPPLTIGKGEIDAGLKILNEVLSE</sequence>
<accession>A0A9D1Z8G4</accession>
<evidence type="ECO:0000256" key="7">
    <source>
        <dbReference type="RuleBase" id="RU003560"/>
    </source>
</evidence>
<gene>
    <name evidence="8" type="ORF">H9728_05145</name>
</gene>
<evidence type="ECO:0000256" key="1">
    <source>
        <dbReference type="ARBA" id="ARBA00001933"/>
    </source>
</evidence>
<keyword evidence="2" id="KW-0032">Aminotransferase</keyword>
<proteinExistence type="inferred from homology"/>
<comment type="cofactor">
    <cofactor evidence="1">
        <name>pyridoxal 5'-phosphate</name>
        <dbReference type="ChEBI" id="CHEBI:597326"/>
    </cofactor>
</comment>
<reference evidence="8" key="1">
    <citation type="journal article" date="2021" name="PeerJ">
        <title>Extensive microbial diversity within the chicken gut microbiome revealed by metagenomics and culture.</title>
        <authorList>
            <person name="Gilroy R."/>
            <person name="Ravi A."/>
            <person name="Getino M."/>
            <person name="Pursley I."/>
            <person name="Horton D.L."/>
            <person name="Alikhan N.F."/>
            <person name="Baker D."/>
            <person name="Gharbi K."/>
            <person name="Hall N."/>
            <person name="Watson M."/>
            <person name="Adriaenssens E.M."/>
            <person name="Foster-Nyarko E."/>
            <person name="Jarju S."/>
            <person name="Secka A."/>
            <person name="Antonio M."/>
            <person name="Oren A."/>
            <person name="Chaudhuri R.R."/>
            <person name="La Ragione R."/>
            <person name="Hildebrand F."/>
            <person name="Pallen M.J."/>
        </authorList>
    </citation>
    <scope>NUCLEOTIDE SEQUENCE</scope>
    <source>
        <strain evidence="8">CHK199-9574</strain>
    </source>
</reference>
<evidence type="ECO:0000256" key="3">
    <source>
        <dbReference type="ARBA" id="ARBA00022605"/>
    </source>
</evidence>
<dbReference type="NCBIfam" id="TIGR00707">
    <property type="entry name" value="argD"/>
    <property type="match status" value="1"/>
</dbReference>
<dbReference type="PIRSF" id="PIRSF000521">
    <property type="entry name" value="Transaminase_4ab_Lys_Orn"/>
    <property type="match status" value="1"/>
</dbReference>
<keyword evidence="3" id="KW-0028">Amino-acid biosynthesis</keyword>
<dbReference type="InterPro" id="IPR015422">
    <property type="entry name" value="PyrdxlP-dep_Trfase_small"/>
</dbReference>
<dbReference type="Gene3D" id="3.40.640.10">
    <property type="entry name" value="Type I PLP-dependent aspartate aminotransferase-like (Major domain)"/>
    <property type="match status" value="1"/>
</dbReference>
<evidence type="ECO:0000313" key="8">
    <source>
        <dbReference type="EMBL" id="HIY78412.1"/>
    </source>
</evidence>
<dbReference type="InterPro" id="IPR049704">
    <property type="entry name" value="Aminotrans_3_PPA_site"/>
</dbReference>
<evidence type="ECO:0000256" key="6">
    <source>
        <dbReference type="ARBA" id="ARBA00029440"/>
    </source>
</evidence>
<dbReference type="GO" id="GO:0006526">
    <property type="term" value="P:L-arginine biosynthetic process"/>
    <property type="evidence" value="ECO:0007669"/>
    <property type="project" value="UniProtKB-ARBA"/>
</dbReference>
<dbReference type="InterPro" id="IPR015421">
    <property type="entry name" value="PyrdxlP-dep_Trfase_major"/>
</dbReference>
<dbReference type="CDD" id="cd00610">
    <property type="entry name" value="OAT_like"/>
    <property type="match status" value="1"/>
</dbReference>
<reference evidence="8" key="2">
    <citation type="submission" date="2021-04" db="EMBL/GenBank/DDBJ databases">
        <authorList>
            <person name="Gilroy R."/>
        </authorList>
    </citation>
    <scope>NUCLEOTIDE SEQUENCE</scope>
    <source>
        <strain evidence="8">CHK199-9574</strain>
    </source>
</reference>